<dbReference type="GO" id="GO:0016811">
    <property type="term" value="F:hydrolase activity, acting on carbon-nitrogen (but not peptide) bonds, in linear amides"/>
    <property type="evidence" value="ECO:0007669"/>
    <property type="project" value="InterPro"/>
</dbReference>
<evidence type="ECO:0000256" key="4">
    <source>
        <dbReference type="PIRSR" id="PIRSR001227-1"/>
    </source>
</evidence>
<evidence type="ECO:0000256" key="3">
    <source>
        <dbReference type="ARBA" id="ARBA00023145"/>
    </source>
</evidence>
<dbReference type="InterPro" id="IPR023343">
    <property type="entry name" value="Penicillin_amidase_dom1"/>
</dbReference>
<feature type="chain" id="PRO_5030939267" evidence="6">
    <location>
        <begin position="27"/>
        <end position="782"/>
    </location>
</feature>
<dbReference type="PANTHER" id="PTHR34218">
    <property type="entry name" value="PEPTIDASE S45 PENICILLIN AMIDASE"/>
    <property type="match status" value="1"/>
</dbReference>
<feature type="active site" description="Nucleophile" evidence="4">
    <location>
        <position position="258"/>
    </location>
</feature>
<dbReference type="PANTHER" id="PTHR34218:SF4">
    <property type="entry name" value="ACYL-HOMOSERINE LACTONE ACYLASE QUIP"/>
    <property type="match status" value="1"/>
</dbReference>
<name>A0A7X6MHD4_9ACTN</name>
<dbReference type="Gene3D" id="2.30.120.10">
    <property type="match status" value="1"/>
</dbReference>
<dbReference type="GO" id="GO:0017000">
    <property type="term" value="P:antibiotic biosynthetic process"/>
    <property type="evidence" value="ECO:0007669"/>
    <property type="project" value="InterPro"/>
</dbReference>
<comment type="caution">
    <text evidence="7">The sequence shown here is derived from an EMBL/GenBank/DDBJ whole genome shotgun (WGS) entry which is preliminary data.</text>
</comment>
<dbReference type="CDD" id="cd03747">
    <property type="entry name" value="Ntn_PGA_like"/>
    <property type="match status" value="1"/>
</dbReference>
<dbReference type="InterPro" id="IPR043146">
    <property type="entry name" value="Penicillin_amidase_N_B-knob"/>
</dbReference>
<feature type="binding site" evidence="5">
    <location>
        <position position="509"/>
    </location>
    <ligand>
        <name>Ca(2+)</name>
        <dbReference type="ChEBI" id="CHEBI:29108"/>
    </ligand>
</feature>
<evidence type="ECO:0000256" key="6">
    <source>
        <dbReference type="SAM" id="SignalP"/>
    </source>
</evidence>
<keyword evidence="8" id="KW-1185">Reference proteome</keyword>
<evidence type="ECO:0000256" key="5">
    <source>
        <dbReference type="PIRSR" id="PIRSR001227-2"/>
    </source>
</evidence>
<dbReference type="InterPro" id="IPR002692">
    <property type="entry name" value="S45"/>
</dbReference>
<protein>
    <submittedName>
        <fullName evidence="7">Penicillin acylase family protein</fullName>
    </submittedName>
</protein>
<organism evidence="7 8">
    <name type="scientific">Nocardiopsis alborubida</name>
    <dbReference type="NCBI Taxonomy" id="146802"/>
    <lineage>
        <taxon>Bacteria</taxon>
        <taxon>Bacillati</taxon>
        <taxon>Actinomycetota</taxon>
        <taxon>Actinomycetes</taxon>
        <taxon>Streptosporangiales</taxon>
        <taxon>Nocardiopsidaceae</taxon>
        <taxon>Nocardiopsis</taxon>
    </lineage>
</organism>
<comment type="cofactor">
    <cofactor evidence="5">
        <name>Ca(2+)</name>
        <dbReference type="ChEBI" id="CHEBI:29108"/>
    </cofactor>
    <text evidence="5">Binds 1 Ca(2+) ion per dimer.</text>
</comment>
<dbReference type="Pfam" id="PF01804">
    <property type="entry name" value="Penicil_amidase"/>
    <property type="match status" value="1"/>
</dbReference>
<dbReference type="InterPro" id="IPR014395">
    <property type="entry name" value="Pen/GL7ACA/AHL_acylase"/>
</dbReference>
<evidence type="ECO:0000256" key="2">
    <source>
        <dbReference type="ARBA" id="ARBA00022801"/>
    </source>
</evidence>
<accession>A0A7X6MHD4</accession>
<dbReference type="SUPFAM" id="SSF56235">
    <property type="entry name" value="N-terminal nucleophile aminohydrolases (Ntn hydrolases)"/>
    <property type="match status" value="1"/>
</dbReference>
<feature type="binding site" evidence="5">
    <location>
        <position position="330"/>
    </location>
    <ligand>
        <name>Ca(2+)</name>
        <dbReference type="ChEBI" id="CHEBI:29108"/>
    </ligand>
</feature>
<reference evidence="7 8" key="1">
    <citation type="submission" date="2020-04" db="EMBL/GenBank/DDBJ databases">
        <title>MicrobeNet Type strains.</title>
        <authorList>
            <person name="Nicholson A.C."/>
        </authorList>
    </citation>
    <scope>NUCLEOTIDE SEQUENCE [LARGE SCALE GENOMIC DNA]</scope>
    <source>
        <strain evidence="7 8">ATCC 23612</strain>
    </source>
</reference>
<dbReference type="GO" id="GO:0046872">
    <property type="term" value="F:metal ion binding"/>
    <property type="evidence" value="ECO:0007669"/>
    <property type="project" value="UniProtKB-KW"/>
</dbReference>
<dbReference type="RefSeq" id="WP_061083195.1">
    <property type="nucleotide sequence ID" value="NZ_JAAXPG010000035.1"/>
</dbReference>
<dbReference type="Proteomes" id="UP000553209">
    <property type="component" value="Unassembled WGS sequence"/>
</dbReference>
<dbReference type="PIRSF" id="PIRSF001227">
    <property type="entry name" value="Pen_acylase"/>
    <property type="match status" value="1"/>
</dbReference>
<dbReference type="Gene3D" id="1.10.1400.10">
    <property type="match status" value="1"/>
</dbReference>
<feature type="binding site" evidence="5">
    <location>
        <position position="333"/>
    </location>
    <ligand>
        <name>Ca(2+)</name>
        <dbReference type="ChEBI" id="CHEBI:29108"/>
    </ligand>
</feature>
<feature type="binding site" evidence="5">
    <location>
        <position position="185"/>
    </location>
    <ligand>
        <name>Ca(2+)</name>
        <dbReference type="ChEBI" id="CHEBI:29108"/>
    </ligand>
</feature>
<evidence type="ECO:0000313" key="7">
    <source>
        <dbReference type="EMBL" id="NKZ01362.1"/>
    </source>
</evidence>
<keyword evidence="3" id="KW-0865">Zymogen</keyword>
<dbReference type="AlphaFoldDB" id="A0A7X6MHD4"/>
<sequence>MPRRRLPALAAPALALVLATGYPVHASEHPPGERFESEALKEDVEILVDEWGVPHIYAQNTDDLFFAQGFNIARDRLFQIDLWRRQGLGELSSAFGPEFVEHDTAARHLLYRGDMKEEWRSYPKPTRNAVTRFTEGINQYISLARDVPGMLPPEFTEHDYLPERWAPEDVVRIRSHSLASNVESEVARAVVTCHAGPRAHLLDQALRPERELSVPDGLDPCDVPADVLDSYLLATEPVSLDTGGAPDTLLGPVAGEGSNTWTVSGENTATGRPILANDPHRATLLPSTRYIVHLSAPGTDVVGAGEPIAPGISLGHNGSVAFGLTSFEVDQEDLYVYELNPDDPNEYLYQGEWESFETDTETVAVRGREDVEVDVSFTRHGPVLHRDLENDRAFALRTTWLEPGTSPYLGALGLMGASDFDDFSSTVRRLGGPPLNYSYADADGDIGWRPGGMAPQRVGYDGLLPVPGDGSFDWDGFHGGARLPQVHNPPNGFYANANNLPIPDGSAPDYGFQWAAPYRYDRITEVLSSSNRHTVASMADLQLDEVSLPAREIVPLLEGLETEDASARAAIALLQDWPGHVASADSAEAALFETWIMAHLAYTVINVALPRPAAEQILTPDISTLIDVLHDPEPWFGPEGELIRDQLMVSTLGLAYDDVAGRLGDDPGQWRWGDLHQTVFTHAAGDDVGPFGRGGGWETVNMSVFHPVTYQQIVGATTRVVIDVGSWDDSLATNAPGQSGDPRSPFHQDLAPLWSSGEFFPLLYSRDAVEQHTRMRIVLRAD</sequence>
<keyword evidence="5" id="KW-0479">Metal-binding</keyword>
<dbReference type="Gene3D" id="3.60.20.10">
    <property type="entry name" value="Glutamine Phosphoribosylpyrophosphate, subunit 1, domain 1"/>
    <property type="match status" value="1"/>
</dbReference>
<feature type="signal peptide" evidence="6">
    <location>
        <begin position="1"/>
        <end position="26"/>
    </location>
</feature>
<evidence type="ECO:0000313" key="8">
    <source>
        <dbReference type="Proteomes" id="UP000553209"/>
    </source>
</evidence>
<dbReference type="InterPro" id="IPR029055">
    <property type="entry name" value="Ntn_hydrolases_N"/>
</dbReference>
<keyword evidence="5" id="KW-0106">Calcium</keyword>
<keyword evidence="2" id="KW-0378">Hydrolase</keyword>
<proteinExistence type="inferred from homology"/>
<evidence type="ECO:0000256" key="1">
    <source>
        <dbReference type="ARBA" id="ARBA00006586"/>
    </source>
</evidence>
<gene>
    <name evidence="7" type="ORF">HGB44_27355</name>
</gene>
<dbReference type="InterPro" id="IPR043147">
    <property type="entry name" value="Penicillin_amidase_A-knob"/>
</dbReference>
<dbReference type="EMBL" id="JAAXPG010000035">
    <property type="protein sequence ID" value="NKZ01362.1"/>
    <property type="molecule type" value="Genomic_DNA"/>
</dbReference>
<comment type="similarity">
    <text evidence="1">Belongs to the peptidase S45 family.</text>
</comment>
<dbReference type="Gene3D" id="1.10.439.10">
    <property type="entry name" value="Penicillin Amidohydrolase, domain 1"/>
    <property type="match status" value="1"/>
</dbReference>
<keyword evidence="6" id="KW-0732">Signal</keyword>